<keyword evidence="3" id="KW-1185">Reference proteome</keyword>
<feature type="compositionally biased region" description="Pro residues" evidence="1">
    <location>
        <begin position="90"/>
        <end position="102"/>
    </location>
</feature>
<feature type="compositionally biased region" description="Basic and acidic residues" evidence="1">
    <location>
        <begin position="103"/>
        <end position="113"/>
    </location>
</feature>
<evidence type="ECO:0000313" key="2">
    <source>
        <dbReference type="EMBL" id="MPC91814.1"/>
    </source>
</evidence>
<protein>
    <submittedName>
        <fullName evidence="2">Uncharacterized protein</fullName>
    </submittedName>
</protein>
<evidence type="ECO:0000313" key="3">
    <source>
        <dbReference type="Proteomes" id="UP000324222"/>
    </source>
</evidence>
<comment type="caution">
    <text evidence="2">The sequence shown here is derived from an EMBL/GenBank/DDBJ whole genome shotgun (WGS) entry which is preliminary data.</text>
</comment>
<dbReference type="AlphaFoldDB" id="A0A5B7JHJ1"/>
<gene>
    <name evidence="2" type="ORF">E2C01_086874</name>
</gene>
<accession>A0A5B7JHJ1</accession>
<organism evidence="2 3">
    <name type="scientific">Portunus trituberculatus</name>
    <name type="common">Swimming crab</name>
    <name type="synonym">Neptunus trituberculatus</name>
    <dbReference type="NCBI Taxonomy" id="210409"/>
    <lineage>
        <taxon>Eukaryota</taxon>
        <taxon>Metazoa</taxon>
        <taxon>Ecdysozoa</taxon>
        <taxon>Arthropoda</taxon>
        <taxon>Crustacea</taxon>
        <taxon>Multicrustacea</taxon>
        <taxon>Malacostraca</taxon>
        <taxon>Eumalacostraca</taxon>
        <taxon>Eucarida</taxon>
        <taxon>Decapoda</taxon>
        <taxon>Pleocyemata</taxon>
        <taxon>Brachyura</taxon>
        <taxon>Eubrachyura</taxon>
        <taxon>Portunoidea</taxon>
        <taxon>Portunidae</taxon>
        <taxon>Portuninae</taxon>
        <taxon>Portunus</taxon>
    </lineage>
</organism>
<dbReference type="Proteomes" id="UP000324222">
    <property type="component" value="Unassembled WGS sequence"/>
</dbReference>
<name>A0A5B7JHJ1_PORTR</name>
<sequence length="125" mass="13489">MIFISNVGDLVIDIARDVSFTTTGGREISIYCLHIQPLIVSALVSLVPVFNKIEAINTYCIIPEVMSTSSLLTCMMKSQECLRASLTFPSPSPCPPATPPPASHDDSHNEHGMDSSSTPDDLIPK</sequence>
<evidence type="ECO:0000256" key="1">
    <source>
        <dbReference type="SAM" id="MobiDB-lite"/>
    </source>
</evidence>
<feature type="region of interest" description="Disordered" evidence="1">
    <location>
        <begin position="90"/>
        <end position="125"/>
    </location>
</feature>
<proteinExistence type="predicted"/>
<reference evidence="2 3" key="1">
    <citation type="submission" date="2019-05" db="EMBL/GenBank/DDBJ databases">
        <title>Another draft genome of Portunus trituberculatus and its Hox gene families provides insights of decapod evolution.</title>
        <authorList>
            <person name="Jeong J.-H."/>
            <person name="Song I."/>
            <person name="Kim S."/>
            <person name="Choi T."/>
            <person name="Kim D."/>
            <person name="Ryu S."/>
            <person name="Kim W."/>
        </authorList>
    </citation>
    <scope>NUCLEOTIDE SEQUENCE [LARGE SCALE GENOMIC DNA]</scope>
    <source>
        <tissue evidence="2">Muscle</tissue>
    </source>
</reference>
<dbReference type="EMBL" id="VSRR010089078">
    <property type="protein sequence ID" value="MPC91814.1"/>
    <property type="molecule type" value="Genomic_DNA"/>
</dbReference>